<comment type="caution">
    <text evidence="1">The sequence shown here is derived from an EMBL/GenBank/DDBJ whole genome shotgun (WGS) entry which is preliminary data.</text>
</comment>
<dbReference type="AlphaFoldDB" id="A0A6V8SLG3"/>
<dbReference type="InterPro" id="IPR015943">
    <property type="entry name" value="WD40/YVTN_repeat-like_dom_sf"/>
</dbReference>
<reference evidence="1 2" key="1">
    <citation type="submission" date="2020-07" db="EMBL/GenBank/DDBJ databases">
        <title>A new beta-1,3-glucan-decomposing anaerobic bacterium isolated from anoxic soil subjected to biological soil disinfestation.</title>
        <authorList>
            <person name="Ueki A."/>
            <person name="Tonouchi A."/>
        </authorList>
    </citation>
    <scope>NUCLEOTIDE SEQUENCE [LARGE SCALE GENOMIC DNA]</scope>
    <source>
        <strain evidence="1 2">TW1</strain>
    </source>
</reference>
<proteinExistence type="predicted"/>
<dbReference type="EMBL" id="BLZR01000001">
    <property type="protein sequence ID" value="GFP78084.1"/>
    <property type="molecule type" value="Genomic_DNA"/>
</dbReference>
<dbReference type="SUPFAM" id="SSF82171">
    <property type="entry name" value="DPP6 N-terminal domain-like"/>
    <property type="match status" value="1"/>
</dbReference>
<evidence type="ECO:0000313" key="2">
    <source>
        <dbReference type="Proteomes" id="UP000580568"/>
    </source>
</evidence>
<evidence type="ECO:0008006" key="3">
    <source>
        <dbReference type="Google" id="ProtNLM"/>
    </source>
</evidence>
<protein>
    <recommendedName>
        <fullName evidence="3">Dipeptidyl peptidase IV</fullName>
    </recommendedName>
</protein>
<evidence type="ECO:0000313" key="1">
    <source>
        <dbReference type="EMBL" id="GFP78084.1"/>
    </source>
</evidence>
<organism evidence="1 2">
    <name type="scientific">Clostridium fungisolvens</name>
    <dbReference type="NCBI Taxonomy" id="1604897"/>
    <lineage>
        <taxon>Bacteria</taxon>
        <taxon>Bacillati</taxon>
        <taxon>Bacillota</taxon>
        <taxon>Clostridia</taxon>
        <taxon>Eubacteriales</taxon>
        <taxon>Clostridiaceae</taxon>
        <taxon>Clostridium</taxon>
    </lineage>
</organism>
<sequence>MIMKKFRVFLLWSVIALIIQNGVFLYFEKVYLGGETTVKAEKVEKKKISNMKDINIPSDATDVKMSHDGAYIAFMEDGALKVGDRTKGDIKTVKLEESMEVNYTKWVTDGDFLIIAEKTKYSKSKPYIDIHKYDASRDEKVELTDLDLKKDIINLSSSKDNIEDMAFATSSNVMYFKIGKSSNRADIYKINVMSQLEKVKSNLVGIGAIDIDPVNANLLYEQTNMVKLNTGSKQTKIKNLSEGTIIGHSDNSVFIGKGKADQIEEIIYGDADKSVSEWQNIKLDSKVDKNDIFITAGGRVFIKNSNKSVTDAITKKTVKYEGTLLDINDKGILSNVDGNSKVIDLE</sequence>
<accession>A0A6V8SLG3</accession>
<name>A0A6V8SLG3_9CLOT</name>
<dbReference type="Gene3D" id="2.130.10.10">
    <property type="entry name" value="YVTN repeat-like/Quinoprotein amine dehydrogenase"/>
    <property type="match status" value="1"/>
</dbReference>
<keyword evidence="2" id="KW-1185">Reference proteome</keyword>
<dbReference type="Proteomes" id="UP000580568">
    <property type="component" value="Unassembled WGS sequence"/>
</dbReference>
<gene>
    <name evidence="1" type="ORF">bsdtw1_04278</name>
</gene>